<evidence type="ECO:0000313" key="11">
    <source>
        <dbReference type="Proteomes" id="UP000031829"/>
    </source>
</evidence>
<evidence type="ECO:0000259" key="9">
    <source>
        <dbReference type="PROSITE" id="PS51012"/>
    </source>
</evidence>
<keyword evidence="3 8" id="KW-0813">Transport</keyword>
<dbReference type="Proteomes" id="UP000031829">
    <property type="component" value="Chromosome"/>
</dbReference>
<dbReference type="PANTHER" id="PTHR30413:SF10">
    <property type="entry name" value="CAPSULE POLYSACCHARIDE EXPORT INNER-MEMBRANE PROTEIN CTRC"/>
    <property type="match status" value="1"/>
</dbReference>
<feature type="transmembrane region" description="Helical" evidence="8">
    <location>
        <begin position="70"/>
        <end position="89"/>
    </location>
</feature>
<comment type="subcellular location">
    <subcellularLocation>
        <location evidence="1 8">Cell membrane</location>
        <topology evidence="1 8">Multi-pass membrane protein</topology>
    </subcellularLocation>
</comment>
<evidence type="ECO:0000256" key="5">
    <source>
        <dbReference type="ARBA" id="ARBA00022692"/>
    </source>
</evidence>
<reference evidence="10 11" key="1">
    <citation type="journal article" date="2015" name="Genome Announc.">
        <title>Complete genome sequences for 35 biothreat assay-relevant bacillus species.</title>
        <authorList>
            <person name="Johnson S.L."/>
            <person name="Daligault H.E."/>
            <person name="Davenport K.W."/>
            <person name="Jaissle J."/>
            <person name="Frey K.G."/>
            <person name="Ladner J.T."/>
            <person name="Broomall S.M."/>
            <person name="Bishop-Lilly K.A."/>
            <person name="Bruce D.C."/>
            <person name="Gibbons H.S."/>
            <person name="Coyne S.R."/>
            <person name="Lo C.C."/>
            <person name="Meincke L."/>
            <person name="Munk A.C."/>
            <person name="Koroleva G.I."/>
            <person name="Rosenzweig C.N."/>
            <person name="Palacios G.F."/>
            <person name="Redden C.L."/>
            <person name="Minogue T.D."/>
            <person name="Chain P.S."/>
        </authorList>
    </citation>
    <scope>NUCLEOTIDE SEQUENCE [LARGE SCALE GENOMIC DNA]</scope>
    <source>
        <strain evidence="11">ATCC 14581 / DSM 32 / JCM 2506 / NBRC 15308 / NCIMB 9376 / NCTC 10342 / NRRL B-14308 / VKM B-512</strain>
    </source>
</reference>
<evidence type="ECO:0000256" key="4">
    <source>
        <dbReference type="ARBA" id="ARBA00022475"/>
    </source>
</evidence>
<evidence type="ECO:0000256" key="6">
    <source>
        <dbReference type="ARBA" id="ARBA00022989"/>
    </source>
</evidence>
<organism evidence="10 11">
    <name type="scientific">Priestia megaterium (strain ATCC 14581 / DSM 32 / CCUG 1817 / JCM 2506 / NBRC 15308 / NCIMB 9376 / NCTC 10342 / NRRL B-14308 / VKM B-512 / Ford 19)</name>
    <name type="common">Bacillus megaterium</name>
    <dbReference type="NCBI Taxonomy" id="1348623"/>
    <lineage>
        <taxon>Bacteria</taxon>
        <taxon>Bacillati</taxon>
        <taxon>Bacillota</taxon>
        <taxon>Bacilli</taxon>
        <taxon>Bacillales</taxon>
        <taxon>Bacillaceae</taxon>
        <taxon>Priestia</taxon>
    </lineage>
</organism>
<protein>
    <recommendedName>
        <fullName evidence="8">Transport permease protein</fullName>
    </recommendedName>
</protein>
<sequence length="267" mass="31383">MNFIGRILQEQSSNLHLIFRLALYDIKSKYQMHYLGAVWQFLNPAIQVLLYWLVFGLGIRGGQPIDDVPFFAWLIVGLIPWFFISPVIIQGANSVYTKVNLVSKMKFPVSVLPTITIISNGLQFIVMLLVLGVIFLVYGINPGIYIVQLPYYIFSLLVFLFAFTLLFSTISTIIRDFQLVLQSVMRMMLYLLPVLWDTSKLPHLFQTILKLNPLYYILEGFRYTLLEHVWFYEDWIYTLYFWSITLLILLIGSFIHIKFRDKFIDYL</sequence>
<comment type="similarity">
    <text evidence="2 8">Belongs to the ABC-2 integral membrane protein family.</text>
</comment>
<accession>A0A0B6A880</accession>
<evidence type="ECO:0000256" key="3">
    <source>
        <dbReference type="ARBA" id="ARBA00022448"/>
    </source>
</evidence>
<gene>
    <name evidence="10" type="ORF">BG04_3411</name>
</gene>
<keyword evidence="6 8" id="KW-1133">Transmembrane helix</keyword>
<dbReference type="HOGENOM" id="CLU_060703_1_0_9"/>
<keyword evidence="4 8" id="KW-1003">Cell membrane</keyword>
<feature type="transmembrane region" description="Helical" evidence="8">
    <location>
        <begin position="37"/>
        <end position="58"/>
    </location>
</feature>
<dbReference type="AlphaFoldDB" id="A0A0B6A880"/>
<proteinExistence type="inferred from homology"/>
<name>A0A0B6A880_PRIM2</name>
<evidence type="ECO:0000256" key="8">
    <source>
        <dbReference type="RuleBase" id="RU361157"/>
    </source>
</evidence>
<evidence type="ECO:0000256" key="7">
    <source>
        <dbReference type="ARBA" id="ARBA00023136"/>
    </source>
</evidence>
<dbReference type="InterPro" id="IPR047817">
    <property type="entry name" value="ABC2_TM_bact-type"/>
</dbReference>
<feature type="transmembrane region" description="Helical" evidence="8">
    <location>
        <begin position="149"/>
        <end position="167"/>
    </location>
</feature>
<dbReference type="InterPro" id="IPR013525">
    <property type="entry name" value="ABC2_TM"/>
</dbReference>
<dbReference type="GO" id="GO:0005886">
    <property type="term" value="C:plasma membrane"/>
    <property type="evidence" value="ECO:0007669"/>
    <property type="project" value="UniProtKB-SubCell"/>
</dbReference>
<dbReference type="GO" id="GO:0015920">
    <property type="term" value="P:lipopolysaccharide transport"/>
    <property type="evidence" value="ECO:0007669"/>
    <property type="project" value="TreeGrafter"/>
</dbReference>
<keyword evidence="5 8" id="KW-0812">Transmembrane</keyword>
<keyword evidence="7 8" id="KW-0472">Membrane</keyword>
<evidence type="ECO:0000256" key="2">
    <source>
        <dbReference type="ARBA" id="ARBA00007783"/>
    </source>
</evidence>
<dbReference type="GeneID" id="93641471"/>
<dbReference type="EMBL" id="CP009920">
    <property type="protein sequence ID" value="AJI21140.1"/>
    <property type="molecule type" value="Genomic_DNA"/>
</dbReference>
<dbReference type="Pfam" id="PF01061">
    <property type="entry name" value="ABC2_membrane"/>
    <property type="match status" value="1"/>
</dbReference>
<dbReference type="GO" id="GO:0140359">
    <property type="term" value="F:ABC-type transporter activity"/>
    <property type="evidence" value="ECO:0007669"/>
    <property type="project" value="InterPro"/>
</dbReference>
<feature type="domain" description="ABC transmembrane type-2" evidence="9">
    <location>
        <begin position="35"/>
        <end position="259"/>
    </location>
</feature>
<feature type="transmembrane region" description="Helical" evidence="8">
    <location>
        <begin position="235"/>
        <end position="257"/>
    </location>
</feature>
<dbReference type="PROSITE" id="PS51012">
    <property type="entry name" value="ABC_TM2"/>
    <property type="match status" value="1"/>
</dbReference>
<feature type="transmembrane region" description="Helical" evidence="8">
    <location>
        <begin position="110"/>
        <end position="137"/>
    </location>
</feature>
<evidence type="ECO:0000256" key="1">
    <source>
        <dbReference type="ARBA" id="ARBA00004651"/>
    </source>
</evidence>
<dbReference type="KEGG" id="bmeg:BG04_3411"/>
<feature type="transmembrane region" description="Helical" evidence="8">
    <location>
        <begin position="179"/>
        <end position="196"/>
    </location>
</feature>
<dbReference type="RefSeq" id="WP_034653780.1">
    <property type="nucleotide sequence ID" value="NZ_BCVB01000003.1"/>
</dbReference>
<evidence type="ECO:0000313" key="10">
    <source>
        <dbReference type="EMBL" id="AJI21140.1"/>
    </source>
</evidence>
<dbReference type="PANTHER" id="PTHR30413">
    <property type="entry name" value="INNER MEMBRANE TRANSPORT PERMEASE"/>
    <property type="match status" value="1"/>
</dbReference>